<dbReference type="Proteomes" id="UP000659654">
    <property type="component" value="Unassembled WGS sequence"/>
</dbReference>
<evidence type="ECO:0000313" key="3">
    <source>
        <dbReference type="Proteomes" id="UP000659654"/>
    </source>
</evidence>
<name>A0A1I7S4T7_BURXY</name>
<dbReference type="WBParaSite" id="BXY_0802000.1">
    <property type="protein sequence ID" value="BXY_0802000.1"/>
    <property type="gene ID" value="BXY_0802000"/>
</dbReference>
<dbReference type="Proteomes" id="UP000582659">
    <property type="component" value="Unassembled WGS sequence"/>
</dbReference>
<dbReference type="OrthoDB" id="10349313at2759"/>
<dbReference type="EMBL" id="CAJFDI010000004">
    <property type="protein sequence ID" value="CAD5227280.1"/>
    <property type="molecule type" value="Genomic_DNA"/>
</dbReference>
<sequence length="258" mass="29316">MVTLTVAEQHSLFAICAPYRNCLKARLVNPVEIDGQLRTINASMKCEIWKKIHSKFCAKHPRHSRTTVKEIQVYYGCWKQKSKMLLQRLARGETLYEAELDSLKASGVDLTKFKTTGNGADVPMERELENLATNDTESASTITDTNDFSIEAPLAKQEIEEIPTSSFNDDTMNFRNYTLNGNSNDGINITPTPFQFNYQSPITPRPLCITDALNIVDFCQNKDLKFEMNGENLVFRPREPEEDKAINIPIQLFKELGK</sequence>
<evidence type="ECO:0000313" key="4">
    <source>
        <dbReference type="WBParaSite" id="BXY_0802000.1"/>
    </source>
</evidence>
<reference evidence="1" key="2">
    <citation type="submission" date="2020-09" db="EMBL/GenBank/DDBJ databases">
        <authorList>
            <person name="Kikuchi T."/>
        </authorList>
    </citation>
    <scope>NUCLEOTIDE SEQUENCE</scope>
    <source>
        <strain evidence="1">Ka4C1</strain>
    </source>
</reference>
<dbReference type="Proteomes" id="UP000095284">
    <property type="component" value="Unplaced"/>
</dbReference>
<organism evidence="2 4">
    <name type="scientific">Bursaphelenchus xylophilus</name>
    <name type="common">Pinewood nematode worm</name>
    <name type="synonym">Aphelenchoides xylophilus</name>
    <dbReference type="NCBI Taxonomy" id="6326"/>
    <lineage>
        <taxon>Eukaryota</taxon>
        <taxon>Metazoa</taxon>
        <taxon>Ecdysozoa</taxon>
        <taxon>Nematoda</taxon>
        <taxon>Chromadorea</taxon>
        <taxon>Rhabditida</taxon>
        <taxon>Tylenchina</taxon>
        <taxon>Tylenchomorpha</taxon>
        <taxon>Aphelenchoidea</taxon>
        <taxon>Aphelenchoididae</taxon>
        <taxon>Bursaphelenchus</taxon>
    </lineage>
</organism>
<protein>
    <submittedName>
        <fullName evidence="1">(pine wood nematode) hypothetical protein</fullName>
    </submittedName>
</protein>
<proteinExistence type="predicted"/>
<accession>A0A1I7S4T7</accession>
<evidence type="ECO:0000313" key="2">
    <source>
        <dbReference type="Proteomes" id="UP000095284"/>
    </source>
</evidence>
<evidence type="ECO:0000313" key="1">
    <source>
        <dbReference type="EMBL" id="CAD5227280.1"/>
    </source>
</evidence>
<dbReference type="EMBL" id="CAJFCV020000004">
    <property type="protein sequence ID" value="CAG9117368.1"/>
    <property type="molecule type" value="Genomic_DNA"/>
</dbReference>
<dbReference type="AlphaFoldDB" id="A0A1I7S4T7"/>
<keyword evidence="3" id="KW-1185">Reference proteome</keyword>
<reference evidence="4" key="1">
    <citation type="submission" date="2016-11" db="UniProtKB">
        <authorList>
            <consortium name="WormBaseParasite"/>
        </authorList>
    </citation>
    <scope>IDENTIFICATION</scope>
</reference>
<gene>
    <name evidence="1" type="ORF">BXYJ_LOCUS9825</name>
</gene>